<comment type="caution">
    <text evidence="1">The sequence shown here is derived from an EMBL/GenBank/DDBJ whole genome shotgun (WGS) entry which is preliminary data.</text>
</comment>
<evidence type="ECO:0000313" key="1">
    <source>
        <dbReference type="EMBL" id="PWZ53469.1"/>
    </source>
</evidence>
<dbReference type="SUPFAM" id="SSF48239">
    <property type="entry name" value="Terpenoid cyclases/Protein prenyltransferases"/>
    <property type="match status" value="1"/>
</dbReference>
<dbReference type="Proteomes" id="UP000251960">
    <property type="component" value="Chromosome 1"/>
</dbReference>
<organism evidence="1">
    <name type="scientific">Zea mays</name>
    <name type="common">Maize</name>
    <dbReference type="NCBI Taxonomy" id="4577"/>
    <lineage>
        <taxon>Eukaryota</taxon>
        <taxon>Viridiplantae</taxon>
        <taxon>Streptophyta</taxon>
        <taxon>Embryophyta</taxon>
        <taxon>Tracheophyta</taxon>
        <taxon>Spermatophyta</taxon>
        <taxon>Magnoliopsida</taxon>
        <taxon>Liliopsida</taxon>
        <taxon>Poales</taxon>
        <taxon>Poaceae</taxon>
        <taxon>PACMAD clade</taxon>
        <taxon>Panicoideae</taxon>
        <taxon>Andropogonodae</taxon>
        <taxon>Andropogoneae</taxon>
        <taxon>Tripsacinae</taxon>
        <taxon>Zea</taxon>
    </lineage>
</organism>
<dbReference type="AlphaFoldDB" id="A0A317Y487"/>
<accession>A0A317Y487</accession>
<protein>
    <submittedName>
        <fullName evidence="1">Parkeol synthase</fullName>
    </submittedName>
</protein>
<sequence>MWRLKIGEGGGPWMQTASDFHGRQVWEYDPDAGTDEERSKVEQLRRAFTENRFRRRESQDLLMRMQVCVFFICRLLTCTNLNYIHGDKWIKLEVVLC</sequence>
<dbReference type="EMBL" id="NCVQ01000001">
    <property type="protein sequence ID" value="PWZ53469.1"/>
    <property type="molecule type" value="Genomic_DNA"/>
</dbReference>
<proteinExistence type="predicted"/>
<name>A0A317Y487_MAIZE</name>
<dbReference type="PANTHER" id="PTHR11764:SF89">
    <property type="entry name" value="TERPENE CYCLASE_MUTASE FAMILY MEMBER"/>
    <property type="match status" value="1"/>
</dbReference>
<dbReference type="GO" id="GO:0005811">
    <property type="term" value="C:lipid droplet"/>
    <property type="evidence" value="ECO:0007669"/>
    <property type="project" value="InterPro"/>
</dbReference>
<dbReference type="InterPro" id="IPR008930">
    <property type="entry name" value="Terpenoid_cyclase/PrenylTrfase"/>
</dbReference>
<dbReference type="GO" id="GO:0016104">
    <property type="term" value="P:triterpenoid biosynthetic process"/>
    <property type="evidence" value="ECO:0007669"/>
    <property type="project" value="InterPro"/>
</dbReference>
<dbReference type="InterPro" id="IPR018333">
    <property type="entry name" value="Squalene_cyclase"/>
</dbReference>
<dbReference type="GO" id="GO:0016866">
    <property type="term" value="F:intramolecular transferase activity"/>
    <property type="evidence" value="ECO:0007669"/>
    <property type="project" value="InterPro"/>
</dbReference>
<gene>
    <name evidence="1" type="primary">Os11g0189600</name>
    <name evidence="1" type="ORF">Zm00014a_012417</name>
</gene>
<dbReference type="PANTHER" id="PTHR11764">
    <property type="entry name" value="TERPENE CYCLASE/MUTASE FAMILY MEMBER"/>
    <property type="match status" value="1"/>
</dbReference>
<reference evidence="1" key="1">
    <citation type="journal article" date="2018" name="Nat. Genet.">
        <title>Extensive intraspecific gene order and gene structural variations between Mo17 and other maize genomes.</title>
        <authorList>
            <person name="Sun S."/>
            <person name="Zhou Y."/>
            <person name="Chen J."/>
            <person name="Shi J."/>
            <person name="Zhao H."/>
            <person name="Zhao H."/>
            <person name="Song W."/>
            <person name="Zhang M."/>
            <person name="Cui Y."/>
            <person name="Dong X."/>
            <person name="Liu H."/>
            <person name="Ma X."/>
            <person name="Jiao Y."/>
            <person name="Wang B."/>
            <person name="Wei X."/>
            <person name="Stein J.C."/>
            <person name="Glaubitz J.C."/>
            <person name="Lu F."/>
            <person name="Yu G."/>
            <person name="Liang C."/>
            <person name="Fengler K."/>
            <person name="Li B."/>
            <person name="Rafalski A."/>
            <person name="Schnable P.S."/>
            <person name="Ware D.H."/>
            <person name="Buckler E.S."/>
            <person name="Lai J."/>
        </authorList>
    </citation>
    <scope>NUCLEOTIDE SEQUENCE [LARGE SCALE GENOMIC DNA]</scope>
    <source>
        <tissue evidence="1">Seedling</tissue>
    </source>
</reference>